<dbReference type="SUPFAM" id="SSF103473">
    <property type="entry name" value="MFS general substrate transporter"/>
    <property type="match status" value="1"/>
</dbReference>
<feature type="transmembrane region" description="Helical" evidence="6">
    <location>
        <begin position="25"/>
        <end position="43"/>
    </location>
</feature>
<dbReference type="EMBL" id="JBHSMX010000064">
    <property type="protein sequence ID" value="MFC5523285.1"/>
    <property type="molecule type" value="Genomic_DNA"/>
</dbReference>
<feature type="transmembrane region" description="Helical" evidence="6">
    <location>
        <begin position="255"/>
        <end position="275"/>
    </location>
</feature>
<evidence type="ECO:0000256" key="4">
    <source>
        <dbReference type="ARBA" id="ARBA00022989"/>
    </source>
</evidence>
<feature type="transmembrane region" description="Helical" evidence="6">
    <location>
        <begin position="290"/>
        <end position="309"/>
    </location>
</feature>
<feature type="transmembrane region" description="Helical" evidence="6">
    <location>
        <begin position="95"/>
        <end position="113"/>
    </location>
</feature>
<feature type="domain" description="Major facilitator superfamily (MFS) profile" evidence="7">
    <location>
        <begin position="29"/>
        <end position="437"/>
    </location>
</feature>
<feature type="transmembrane region" description="Helical" evidence="6">
    <location>
        <begin position="414"/>
        <end position="433"/>
    </location>
</feature>
<evidence type="ECO:0000256" key="1">
    <source>
        <dbReference type="ARBA" id="ARBA00004141"/>
    </source>
</evidence>
<evidence type="ECO:0000256" key="6">
    <source>
        <dbReference type="SAM" id="Phobius"/>
    </source>
</evidence>
<feature type="transmembrane region" description="Helical" evidence="6">
    <location>
        <begin position="188"/>
        <end position="210"/>
    </location>
</feature>
<protein>
    <submittedName>
        <fullName evidence="8">MFS transporter</fullName>
    </submittedName>
</protein>
<evidence type="ECO:0000256" key="5">
    <source>
        <dbReference type="ARBA" id="ARBA00023136"/>
    </source>
</evidence>
<dbReference type="InterPro" id="IPR036259">
    <property type="entry name" value="MFS_trans_sf"/>
</dbReference>
<evidence type="ECO:0000313" key="8">
    <source>
        <dbReference type="EMBL" id="MFC5523285.1"/>
    </source>
</evidence>
<gene>
    <name evidence="8" type="ORF">ACFPP7_20565</name>
</gene>
<feature type="transmembrane region" description="Helical" evidence="6">
    <location>
        <begin position="321"/>
        <end position="340"/>
    </location>
</feature>
<evidence type="ECO:0000256" key="3">
    <source>
        <dbReference type="ARBA" id="ARBA00022692"/>
    </source>
</evidence>
<keyword evidence="2" id="KW-0813">Transport</keyword>
<keyword evidence="9" id="KW-1185">Reference proteome</keyword>
<evidence type="ECO:0000256" key="2">
    <source>
        <dbReference type="ARBA" id="ARBA00022448"/>
    </source>
</evidence>
<dbReference type="PANTHER" id="PTHR43791:SF36">
    <property type="entry name" value="TRANSPORTER, PUTATIVE (AFU_ORTHOLOGUE AFUA_6G08340)-RELATED"/>
    <property type="match status" value="1"/>
</dbReference>
<dbReference type="RefSeq" id="WP_068834054.1">
    <property type="nucleotide sequence ID" value="NZ_JBHSMX010000064.1"/>
</dbReference>
<evidence type="ECO:0000313" key="9">
    <source>
        <dbReference type="Proteomes" id="UP001596084"/>
    </source>
</evidence>
<keyword evidence="3 6" id="KW-0812">Transmembrane</keyword>
<dbReference type="CDD" id="cd17319">
    <property type="entry name" value="MFS_ExuT_GudP_like"/>
    <property type="match status" value="1"/>
</dbReference>
<dbReference type="Gene3D" id="1.20.1250.20">
    <property type="entry name" value="MFS general substrate transporter like domains"/>
    <property type="match status" value="2"/>
</dbReference>
<organism evidence="8 9">
    <name type="scientific">Polaromonas jejuensis</name>
    <dbReference type="NCBI Taxonomy" id="457502"/>
    <lineage>
        <taxon>Bacteria</taxon>
        <taxon>Pseudomonadati</taxon>
        <taxon>Pseudomonadota</taxon>
        <taxon>Betaproteobacteria</taxon>
        <taxon>Burkholderiales</taxon>
        <taxon>Comamonadaceae</taxon>
        <taxon>Polaromonas</taxon>
    </lineage>
</organism>
<feature type="transmembrane region" description="Helical" evidence="6">
    <location>
        <begin position="119"/>
        <end position="141"/>
    </location>
</feature>
<accession>A0ABW0QG53</accession>
<dbReference type="InterPro" id="IPR020846">
    <property type="entry name" value="MFS_dom"/>
</dbReference>
<evidence type="ECO:0000259" key="7">
    <source>
        <dbReference type="PROSITE" id="PS50850"/>
    </source>
</evidence>
<dbReference type="Pfam" id="PF07690">
    <property type="entry name" value="MFS_1"/>
    <property type="match status" value="1"/>
</dbReference>
<dbReference type="InterPro" id="IPR011701">
    <property type="entry name" value="MFS"/>
</dbReference>
<reference evidence="9" key="1">
    <citation type="journal article" date="2019" name="Int. J. Syst. Evol. Microbiol.">
        <title>The Global Catalogue of Microorganisms (GCM) 10K type strain sequencing project: providing services to taxonomists for standard genome sequencing and annotation.</title>
        <authorList>
            <consortium name="The Broad Institute Genomics Platform"/>
            <consortium name="The Broad Institute Genome Sequencing Center for Infectious Disease"/>
            <person name="Wu L."/>
            <person name="Ma J."/>
        </authorList>
    </citation>
    <scope>NUCLEOTIDE SEQUENCE [LARGE SCALE GENOMIC DNA]</scope>
    <source>
        <strain evidence="9">CGMCC 4.7277</strain>
    </source>
</reference>
<feature type="transmembrane region" description="Helical" evidence="6">
    <location>
        <begin position="346"/>
        <end position="366"/>
    </location>
</feature>
<keyword evidence="5 6" id="KW-0472">Membrane</keyword>
<comment type="caution">
    <text evidence="8">The sequence shown here is derived from an EMBL/GenBank/DDBJ whole genome shotgun (WGS) entry which is preliminary data.</text>
</comment>
<feature type="transmembrane region" description="Helical" evidence="6">
    <location>
        <begin position="63"/>
        <end position="83"/>
    </location>
</feature>
<keyword evidence="4 6" id="KW-1133">Transmembrane helix</keyword>
<feature type="transmembrane region" description="Helical" evidence="6">
    <location>
        <begin position="153"/>
        <end position="176"/>
    </location>
</feature>
<dbReference type="PANTHER" id="PTHR43791">
    <property type="entry name" value="PERMEASE-RELATED"/>
    <property type="match status" value="1"/>
</dbReference>
<dbReference type="PROSITE" id="PS50850">
    <property type="entry name" value="MFS"/>
    <property type="match status" value="1"/>
</dbReference>
<dbReference type="Proteomes" id="UP001596084">
    <property type="component" value="Unassembled WGS sequence"/>
</dbReference>
<feature type="transmembrane region" description="Helical" evidence="6">
    <location>
        <begin position="373"/>
        <end position="394"/>
    </location>
</feature>
<comment type="subcellular location">
    <subcellularLocation>
        <location evidence="1">Membrane</location>
        <topology evidence="1">Multi-pass membrane protein</topology>
    </subcellularLocation>
</comment>
<proteinExistence type="predicted"/>
<sequence length="444" mass="48010">MSPSMTAAAGAQHTEAEIDSAYKKITWRLIPFLAFLWLLAWIDRVNVGYVKLTMLDELKWSESVYGLGAGIFFIGYFFFEIPSNLMLQKIGAKKTLMRITLGWGATCIAMAFAKTPEVFYALRFLMGAFEAGFLPGVIVYLTYWYPSGRRAKVFSLITAASALSSVVGGPLAGNILNLMGGLSGLSSWQWVFLIEGTPTVLAGIFTFFYLTDHPKDANWLTAREKQLVAVELERDHKALGQREHSIFAALKDVRLWLFVLIYFCIVAANATLNFYGPTLVKDLGFTNPATIGWIMSGAFLLGAGAQILNGTHSDRQCEVRWHCAGAVLLGVIGMLLVAFAQGRSPALVLTGLVVAVIGTSSAFPVFWQMPNRLLTGAAAAVGIALINSIANLAGFGSPFMLSAIKAATGNLTPGLFVIAAVEMLAVLLIIWFVPKNTAAKVKTA</sequence>
<name>A0ABW0QG53_9BURK</name>